<protein>
    <submittedName>
        <fullName evidence="1">Uncharacterized protein</fullName>
    </submittedName>
</protein>
<comment type="caution">
    <text evidence="1">The sequence shown here is derived from an EMBL/GenBank/DDBJ whole genome shotgun (WGS) entry which is preliminary data.</text>
</comment>
<evidence type="ECO:0000313" key="2">
    <source>
        <dbReference type="Proteomes" id="UP001237642"/>
    </source>
</evidence>
<proteinExistence type="predicted"/>
<organism evidence="1 2">
    <name type="scientific">Heracleum sosnowskyi</name>
    <dbReference type="NCBI Taxonomy" id="360622"/>
    <lineage>
        <taxon>Eukaryota</taxon>
        <taxon>Viridiplantae</taxon>
        <taxon>Streptophyta</taxon>
        <taxon>Embryophyta</taxon>
        <taxon>Tracheophyta</taxon>
        <taxon>Spermatophyta</taxon>
        <taxon>Magnoliopsida</taxon>
        <taxon>eudicotyledons</taxon>
        <taxon>Gunneridae</taxon>
        <taxon>Pentapetalae</taxon>
        <taxon>asterids</taxon>
        <taxon>campanulids</taxon>
        <taxon>Apiales</taxon>
        <taxon>Apiaceae</taxon>
        <taxon>Apioideae</taxon>
        <taxon>apioid superclade</taxon>
        <taxon>Tordylieae</taxon>
        <taxon>Tordyliinae</taxon>
        <taxon>Heracleum</taxon>
    </lineage>
</organism>
<dbReference type="AlphaFoldDB" id="A0AAD8ILX7"/>
<accession>A0AAD8ILX7</accession>
<reference evidence="1" key="2">
    <citation type="submission" date="2023-05" db="EMBL/GenBank/DDBJ databases">
        <authorList>
            <person name="Schelkunov M.I."/>
        </authorList>
    </citation>
    <scope>NUCLEOTIDE SEQUENCE</scope>
    <source>
        <strain evidence="1">Hsosn_3</strain>
        <tissue evidence="1">Leaf</tissue>
    </source>
</reference>
<gene>
    <name evidence="1" type="ORF">POM88_024085</name>
</gene>
<keyword evidence="2" id="KW-1185">Reference proteome</keyword>
<dbReference type="PANTHER" id="PTHR46890">
    <property type="entry name" value="NON-LTR RETROLELEMENT REVERSE TRANSCRIPTASE-LIKE PROTEIN-RELATED"/>
    <property type="match status" value="1"/>
</dbReference>
<dbReference type="InterPro" id="IPR052343">
    <property type="entry name" value="Retrotransposon-Effector_Assoc"/>
</dbReference>
<dbReference type="Proteomes" id="UP001237642">
    <property type="component" value="Unassembled WGS sequence"/>
</dbReference>
<name>A0AAD8ILX7_9APIA</name>
<reference evidence="1" key="1">
    <citation type="submission" date="2023-02" db="EMBL/GenBank/DDBJ databases">
        <title>Genome of toxic invasive species Heracleum sosnowskyi carries increased number of genes despite the absence of recent whole-genome duplications.</title>
        <authorList>
            <person name="Schelkunov M."/>
            <person name="Shtratnikova V."/>
            <person name="Makarenko M."/>
            <person name="Klepikova A."/>
            <person name="Omelchenko D."/>
            <person name="Novikova G."/>
            <person name="Obukhova E."/>
            <person name="Bogdanov V."/>
            <person name="Penin A."/>
            <person name="Logacheva M."/>
        </authorList>
    </citation>
    <scope>NUCLEOTIDE SEQUENCE</scope>
    <source>
        <strain evidence="1">Hsosn_3</strain>
        <tissue evidence="1">Leaf</tissue>
    </source>
</reference>
<dbReference type="PANTHER" id="PTHR46890:SF48">
    <property type="entry name" value="RNA-DIRECTED DNA POLYMERASE"/>
    <property type="match status" value="1"/>
</dbReference>
<evidence type="ECO:0000313" key="1">
    <source>
        <dbReference type="EMBL" id="KAK1386350.1"/>
    </source>
</evidence>
<sequence length="425" mass="47712">MNRQLIKEVSDDEIYSAIKQLGPLKAPEKDGFQGFFYRKYWHIVGVLIISPQQGAFIPGRLIQDAIVVEHECFHYHDNKKKGYKCFMALKFDLNKALDRVEWDFLIAILEKMGFSHSFVHWIKQCISTSSLDIMLNDDQLKGSQNIVVLEFYSSRERCSIGWYEMVGRDGFSINFWCNKWFPSTPDFFIPEAKGHFPNNFCVFHFIKNGIWDLEKLGSIVSASIVHAISLIPISRTGAHDKLVWHHTINGLYYVKSGYYVACELLKHPVVPAAAASSSSSVWLACSLSLQPSLDSSTTICFLLQSIIAQAASKKIARGLLSTFAFTSWAIWKSRNAHIFEDMPLSPHLTHSLNQSISCEYATLFCHPAIDPPNPTTNSQRSSSPPAQYVKYNCDGSFKDGKASIGILGRNNLGTLIDGHGSLVNA</sequence>
<dbReference type="EMBL" id="JAUIZM010000005">
    <property type="protein sequence ID" value="KAK1386350.1"/>
    <property type="molecule type" value="Genomic_DNA"/>
</dbReference>